<sequence>MSRYAYRPWADDEEFEPCLLDEMSDADLKKAFGNYKQMRDAGELDQTPAVAEQPETDQEWAERTDPTALDLVMRNHPTLTREKALELLKASGG</sequence>
<accession>A0A383F0L0</accession>
<dbReference type="AlphaFoldDB" id="A0A383F0L0"/>
<organism evidence="1">
    <name type="scientific">marine metagenome</name>
    <dbReference type="NCBI Taxonomy" id="408172"/>
    <lineage>
        <taxon>unclassified sequences</taxon>
        <taxon>metagenomes</taxon>
        <taxon>ecological metagenomes</taxon>
    </lineage>
</organism>
<gene>
    <name evidence="1" type="ORF">METZ01_LOCUS514839</name>
</gene>
<proteinExistence type="predicted"/>
<evidence type="ECO:0000313" key="1">
    <source>
        <dbReference type="EMBL" id="SVE61985.1"/>
    </source>
</evidence>
<name>A0A383F0L0_9ZZZZ</name>
<reference evidence="1" key="1">
    <citation type="submission" date="2018-05" db="EMBL/GenBank/DDBJ databases">
        <authorList>
            <person name="Lanie J.A."/>
            <person name="Ng W.-L."/>
            <person name="Kazmierczak K.M."/>
            <person name="Andrzejewski T.M."/>
            <person name="Davidsen T.M."/>
            <person name="Wayne K.J."/>
            <person name="Tettelin H."/>
            <person name="Glass J.I."/>
            <person name="Rusch D."/>
            <person name="Podicherti R."/>
            <person name="Tsui H.-C.T."/>
            <person name="Winkler M.E."/>
        </authorList>
    </citation>
    <scope>NUCLEOTIDE SEQUENCE</scope>
</reference>
<dbReference type="EMBL" id="UINC01230032">
    <property type="protein sequence ID" value="SVE61985.1"/>
    <property type="molecule type" value="Genomic_DNA"/>
</dbReference>
<protein>
    <submittedName>
        <fullName evidence="1">Uncharacterized protein</fullName>
    </submittedName>
</protein>